<protein>
    <recommendedName>
        <fullName evidence="5">PRA1 family protein</fullName>
    </recommendedName>
</protein>
<dbReference type="AlphaFoldDB" id="A0A2A2LC49"/>
<comment type="similarity">
    <text evidence="5">Belongs to the PRA1 family.</text>
</comment>
<keyword evidence="2 5" id="KW-0812">Transmembrane</keyword>
<keyword evidence="4 5" id="KW-0472">Membrane</keyword>
<accession>A0A2A2LC49</accession>
<evidence type="ECO:0000256" key="1">
    <source>
        <dbReference type="ARBA" id="ARBA00004141"/>
    </source>
</evidence>
<dbReference type="STRING" id="2018661.A0A2A2LC49"/>
<dbReference type="GO" id="GO:0016020">
    <property type="term" value="C:membrane"/>
    <property type="evidence" value="ECO:0007669"/>
    <property type="project" value="UniProtKB-SubCell"/>
</dbReference>
<dbReference type="Proteomes" id="UP000218231">
    <property type="component" value="Unassembled WGS sequence"/>
</dbReference>
<evidence type="ECO:0000256" key="5">
    <source>
        <dbReference type="RuleBase" id="RU363107"/>
    </source>
</evidence>
<reference evidence="6 7" key="1">
    <citation type="journal article" date="2017" name="Curr. Biol.">
        <title>Genome architecture and evolution of a unichromosomal asexual nematode.</title>
        <authorList>
            <person name="Fradin H."/>
            <person name="Zegar C."/>
            <person name="Gutwein M."/>
            <person name="Lucas J."/>
            <person name="Kovtun M."/>
            <person name="Corcoran D."/>
            <person name="Baugh L.R."/>
            <person name="Kiontke K."/>
            <person name="Gunsalus K."/>
            <person name="Fitch D.H."/>
            <person name="Piano F."/>
        </authorList>
    </citation>
    <scope>NUCLEOTIDE SEQUENCE [LARGE SCALE GENOMIC DNA]</scope>
    <source>
        <strain evidence="6">PF1309</strain>
    </source>
</reference>
<dbReference type="OrthoDB" id="18213at2759"/>
<dbReference type="PANTHER" id="PTHR12859:SF0">
    <property type="entry name" value="PRA1 FAMILY PROTEIN"/>
    <property type="match status" value="1"/>
</dbReference>
<keyword evidence="7" id="KW-1185">Reference proteome</keyword>
<organism evidence="6 7">
    <name type="scientific">Diploscapter pachys</name>
    <dbReference type="NCBI Taxonomy" id="2018661"/>
    <lineage>
        <taxon>Eukaryota</taxon>
        <taxon>Metazoa</taxon>
        <taxon>Ecdysozoa</taxon>
        <taxon>Nematoda</taxon>
        <taxon>Chromadorea</taxon>
        <taxon>Rhabditida</taxon>
        <taxon>Rhabditina</taxon>
        <taxon>Rhabditomorpha</taxon>
        <taxon>Rhabditoidea</taxon>
        <taxon>Rhabditidae</taxon>
        <taxon>Diploscapter</taxon>
    </lineage>
</organism>
<dbReference type="InterPro" id="IPR004895">
    <property type="entry name" value="Prenylated_rab_accept_PRA1"/>
</dbReference>
<dbReference type="Pfam" id="PF03208">
    <property type="entry name" value="PRA1"/>
    <property type="match status" value="1"/>
</dbReference>
<feature type="transmembrane region" description="Helical" evidence="5">
    <location>
        <begin position="54"/>
        <end position="71"/>
    </location>
</feature>
<gene>
    <name evidence="6" type="ORF">WR25_13584</name>
</gene>
<name>A0A2A2LC49_9BILA</name>
<dbReference type="EMBL" id="LIAE01006915">
    <property type="protein sequence ID" value="PAV83871.1"/>
    <property type="molecule type" value="Genomic_DNA"/>
</dbReference>
<feature type="transmembrane region" description="Helical" evidence="5">
    <location>
        <begin position="110"/>
        <end position="127"/>
    </location>
</feature>
<evidence type="ECO:0000313" key="7">
    <source>
        <dbReference type="Proteomes" id="UP000218231"/>
    </source>
</evidence>
<evidence type="ECO:0000256" key="2">
    <source>
        <dbReference type="ARBA" id="ARBA00022692"/>
    </source>
</evidence>
<dbReference type="PANTHER" id="PTHR12859">
    <property type="entry name" value="PRA1 PROTEIN"/>
    <property type="match status" value="1"/>
</dbReference>
<feature type="transmembrane region" description="Helical" evidence="5">
    <location>
        <begin position="133"/>
        <end position="153"/>
    </location>
</feature>
<sequence length="191" mass="21804">MSQYVGSSSNSGYFRNVELPPFRPFEDWLLRSNRYEMPPMNDLMRWNNRIVSNLLYYQTNYFVFLLAIVLIEGLFAAQSFVCGMSAVLFAGAVIYGSITSNPDIVNMRRDHPFVTLGLIVISVYYFIMMLPHVFLVTFCLLFPVLIMFIHASIRLRNINNKFSNAAEKSGLKTTVMGRILTLCGVNVRATD</sequence>
<evidence type="ECO:0000313" key="6">
    <source>
        <dbReference type="EMBL" id="PAV83871.1"/>
    </source>
</evidence>
<comment type="subcellular location">
    <subcellularLocation>
        <location evidence="1 5">Membrane</location>
        <topology evidence="1 5">Multi-pass membrane protein</topology>
    </subcellularLocation>
</comment>
<evidence type="ECO:0000256" key="4">
    <source>
        <dbReference type="ARBA" id="ARBA00023136"/>
    </source>
</evidence>
<proteinExistence type="inferred from homology"/>
<evidence type="ECO:0000256" key="3">
    <source>
        <dbReference type="ARBA" id="ARBA00022989"/>
    </source>
</evidence>
<keyword evidence="3 5" id="KW-1133">Transmembrane helix</keyword>
<comment type="caution">
    <text evidence="6">The sequence shown here is derived from an EMBL/GenBank/DDBJ whole genome shotgun (WGS) entry which is preliminary data.</text>
</comment>
<feature type="transmembrane region" description="Helical" evidence="5">
    <location>
        <begin position="77"/>
        <end position="98"/>
    </location>
</feature>